<feature type="transmembrane region" description="Helical" evidence="2">
    <location>
        <begin position="217"/>
        <end position="234"/>
    </location>
</feature>
<keyword evidence="2" id="KW-1133">Transmembrane helix</keyword>
<reference evidence="3 4" key="1">
    <citation type="submission" date="2021-06" db="EMBL/GenBank/DDBJ databases">
        <title>Caerostris darwini draft genome.</title>
        <authorList>
            <person name="Kono N."/>
            <person name="Arakawa K."/>
        </authorList>
    </citation>
    <scope>NUCLEOTIDE SEQUENCE [LARGE SCALE GENOMIC DNA]</scope>
</reference>
<evidence type="ECO:0000313" key="3">
    <source>
        <dbReference type="EMBL" id="GIY21635.1"/>
    </source>
</evidence>
<evidence type="ECO:0000256" key="1">
    <source>
        <dbReference type="SAM" id="MobiDB-lite"/>
    </source>
</evidence>
<dbReference type="EMBL" id="BPLQ01006330">
    <property type="protein sequence ID" value="GIY21635.1"/>
    <property type="molecule type" value="Genomic_DNA"/>
</dbReference>
<name>A0AAV4RMY2_9ARAC</name>
<evidence type="ECO:0000256" key="2">
    <source>
        <dbReference type="SAM" id="Phobius"/>
    </source>
</evidence>
<keyword evidence="2" id="KW-0472">Membrane</keyword>
<proteinExistence type="predicted"/>
<keyword evidence="4" id="KW-1185">Reference proteome</keyword>
<evidence type="ECO:0000313" key="4">
    <source>
        <dbReference type="Proteomes" id="UP001054837"/>
    </source>
</evidence>
<comment type="caution">
    <text evidence="3">The sequence shown here is derived from an EMBL/GenBank/DDBJ whole genome shotgun (WGS) entry which is preliminary data.</text>
</comment>
<gene>
    <name evidence="3" type="ORF">CDAR_471541</name>
</gene>
<accession>A0AAV4RMY2</accession>
<feature type="region of interest" description="Disordered" evidence="1">
    <location>
        <begin position="156"/>
        <end position="182"/>
    </location>
</feature>
<sequence>MKDTDSKDHKERSNSLQRSSFPRQTHYHLACVWIVHKFRLMSCFSLRVALGFEELESSLIDNKKGSGLFEDDKVAGPLKAYRKDKVFFYSIFPVMAEPPEERRGLEHVVIEMGGEPFAQRPRQQVLPRHGTRMHRVQTVMPDNVYDSTQMARYTVHRQQPDTQRVARPRARSLEDDSFLPRELDQEELEERQRWARQRQTRHAEDHRAPVSTEEKKVYVLILCFVVLILGMWFIPRYVFNLWGAKSNEPFNLTKGRMTSDTIDDIMNDN</sequence>
<feature type="compositionally biased region" description="Basic and acidic residues" evidence="1">
    <location>
        <begin position="171"/>
        <end position="182"/>
    </location>
</feature>
<dbReference type="Proteomes" id="UP001054837">
    <property type="component" value="Unassembled WGS sequence"/>
</dbReference>
<keyword evidence="2" id="KW-0812">Transmembrane</keyword>
<dbReference type="AlphaFoldDB" id="A0AAV4RMY2"/>
<organism evidence="3 4">
    <name type="scientific">Caerostris darwini</name>
    <dbReference type="NCBI Taxonomy" id="1538125"/>
    <lineage>
        <taxon>Eukaryota</taxon>
        <taxon>Metazoa</taxon>
        <taxon>Ecdysozoa</taxon>
        <taxon>Arthropoda</taxon>
        <taxon>Chelicerata</taxon>
        <taxon>Arachnida</taxon>
        <taxon>Araneae</taxon>
        <taxon>Araneomorphae</taxon>
        <taxon>Entelegynae</taxon>
        <taxon>Araneoidea</taxon>
        <taxon>Araneidae</taxon>
        <taxon>Caerostris</taxon>
    </lineage>
</organism>
<protein>
    <submittedName>
        <fullName evidence="3">Uncharacterized protein</fullName>
    </submittedName>
</protein>